<feature type="chain" id="PRO_5012026648" evidence="1">
    <location>
        <begin position="22"/>
        <end position="324"/>
    </location>
</feature>
<sequence>MNNKKVLLASLLLTTTSSVFALPQCPQPEFMEQRFSAPNFETGQYKNDLNRFITWLPNYHMIHDEVVAVGKPITITAKFDYGGVVHKDLEFETVKFYIRSQSDTQWQYLTSAITNSDGKATLSLSAMSAGQYRIYAGVLADGTGTEGYLTVVEPNTEAVLFDIDGTLTESDAEQVGDYTEIDYADAKDEAYTLVRSYLDLGYQPIYLTARVYWYGKGTRRWLSWMGLPPGYLRTSLSNEISLFKAAKYKIEQINKLEANGIKIVRAYGNAKTDAEAFIKSGLSASQSFTIGREAGYYGTTAILNNSYSEHIATEVNNFPNANCQ</sequence>
<organism evidence="3 4">
    <name type="scientific">Pseudoalteromonas aliena</name>
    <dbReference type="NCBI Taxonomy" id="247523"/>
    <lineage>
        <taxon>Bacteria</taxon>
        <taxon>Pseudomonadati</taxon>
        <taxon>Pseudomonadota</taxon>
        <taxon>Gammaproteobacteria</taxon>
        <taxon>Alteromonadales</taxon>
        <taxon>Pseudoalteromonadaceae</taxon>
        <taxon>Pseudoalteromonas</taxon>
    </lineage>
</organism>
<dbReference type="PANTHER" id="PTHR10658">
    <property type="entry name" value="PHOSPHATIDYLINOSITOL TRANSFER PROTEIN"/>
    <property type="match status" value="1"/>
</dbReference>
<evidence type="ECO:0000313" key="3">
    <source>
        <dbReference type="EMBL" id="AQP99157.1"/>
    </source>
</evidence>
<dbReference type="PANTHER" id="PTHR10658:SF11">
    <property type="entry name" value="VIBRATOR, ISOFORM B"/>
    <property type="match status" value="1"/>
</dbReference>
<dbReference type="GO" id="GO:0031210">
    <property type="term" value="F:phosphatidylcholine binding"/>
    <property type="evidence" value="ECO:0007669"/>
    <property type="project" value="TreeGrafter"/>
</dbReference>
<dbReference type="KEGG" id="paln:B0W48_04635"/>
<dbReference type="Pfam" id="PF24695">
    <property type="entry name" value="PITM1-3"/>
    <property type="match status" value="1"/>
</dbReference>
<dbReference type="SMART" id="SM00775">
    <property type="entry name" value="LNS2"/>
    <property type="match status" value="1"/>
</dbReference>
<evidence type="ECO:0000313" key="4">
    <source>
        <dbReference type="Proteomes" id="UP000188243"/>
    </source>
</evidence>
<dbReference type="Pfam" id="PF24694">
    <property type="entry name" value="LNS2_PITM1-3"/>
    <property type="match status" value="1"/>
</dbReference>
<dbReference type="SUPFAM" id="SSF56784">
    <property type="entry name" value="HAD-like"/>
    <property type="match status" value="1"/>
</dbReference>
<dbReference type="AlphaFoldDB" id="A0A1Q2GVP8"/>
<keyword evidence="1" id="KW-0732">Signal</keyword>
<proteinExistence type="predicted"/>
<dbReference type="GO" id="GO:0035091">
    <property type="term" value="F:phosphatidylinositol binding"/>
    <property type="evidence" value="ECO:0007669"/>
    <property type="project" value="TreeGrafter"/>
</dbReference>
<dbReference type="EMBL" id="CP019628">
    <property type="protein sequence ID" value="AQP99157.1"/>
    <property type="molecule type" value="Genomic_DNA"/>
</dbReference>
<dbReference type="InterPro" id="IPR023214">
    <property type="entry name" value="HAD_sf"/>
</dbReference>
<dbReference type="Proteomes" id="UP000188243">
    <property type="component" value="Chromosome"/>
</dbReference>
<dbReference type="GO" id="GO:0008525">
    <property type="term" value="F:phosphatidylcholine transporter activity"/>
    <property type="evidence" value="ECO:0007669"/>
    <property type="project" value="TreeGrafter"/>
</dbReference>
<dbReference type="InterPro" id="IPR001666">
    <property type="entry name" value="PI_transfer"/>
</dbReference>
<gene>
    <name evidence="3" type="ORF">B0W48_04635</name>
</gene>
<dbReference type="GO" id="GO:0005737">
    <property type="term" value="C:cytoplasm"/>
    <property type="evidence" value="ECO:0007669"/>
    <property type="project" value="TreeGrafter"/>
</dbReference>
<dbReference type="Gene3D" id="3.40.50.1000">
    <property type="entry name" value="HAD superfamily/HAD-like"/>
    <property type="match status" value="1"/>
</dbReference>
<dbReference type="STRING" id="247523.B0W48_04635"/>
<name>A0A1Q2GVP8_9GAMM</name>
<protein>
    <submittedName>
        <fullName evidence="3">Phosphatidylinositol transfer protein</fullName>
    </submittedName>
</protein>
<feature type="signal peptide" evidence="1">
    <location>
        <begin position="1"/>
        <end position="21"/>
    </location>
</feature>
<reference evidence="3 4" key="1">
    <citation type="submission" date="2017-02" db="EMBL/GenBank/DDBJ databases">
        <title>Complete genome sequence of the cold-active Pseudoalteromonas aliena strain EH1 isolated from Arctic seawater.</title>
        <authorList>
            <person name="Kim E."/>
            <person name="Heo E."/>
            <person name="Kim H."/>
            <person name="Kim D."/>
        </authorList>
    </citation>
    <scope>NUCLEOTIDE SEQUENCE [LARGE SCALE GENOMIC DNA]</scope>
    <source>
        <strain evidence="3 4">EH1</strain>
    </source>
</reference>
<dbReference type="RefSeq" id="WP_077535852.1">
    <property type="nucleotide sequence ID" value="NZ_CP019628.1"/>
</dbReference>
<evidence type="ECO:0000256" key="1">
    <source>
        <dbReference type="SAM" id="SignalP"/>
    </source>
</evidence>
<feature type="domain" description="LNS2/PITP" evidence="2">
    <location>
        <begin position="159"/>
        <end position="299"/>
    </location>
</feature>
<dbReference type="GO" id="GO:0008526">
    <property type="term" value="F:phosphatidylinositol transfer activity"/>
    <property type="evidence" value="ECO:0007669"/>
    <property type="project" value="TreeGrafter"/>
</dbReference>
<evidence type="ECO:0000259" key="2">
    <source>
        <dbReference type="SMART" id="SM00775"/>
    </source>
</evidence>
<accession>A0A1Q2GVP8</accession>
<dbReference type="InterPro" id="IPR036412">
    <property type="entry name" value="HAD-like_sf"/>
</dbReference>
<dbReference type="InterPro" id="IPR031315">
    <property type="entry name" value="LNS2/PITP"/>
</dbReference>